<dbReference type="SUPFAM" id="SSF81383">
    <property type="entry name" value="F-box domain"/>
    <property type="match status" value="1"/>
</dbReference>
<keyword evidence="3" id="KW-1185">Reference proteome</keyword>
<dbReference type="AlphaFoldDB" id="A0A4Y7SJ70"/>
<dbReference type="InterPro" id="IPR001810">
    <property type="entry name" value="F-box_dom"/>
</dbReference>
<comment type="caution">
    <text evidence="2">The sequence shown here is derived from an EMBL/GenBank/DDBJ whole genome shotgun (WGS) entry which is preliminary data.</text>
</comment>
<protein>
    <recommendedName>
        <fullName evidence="1">F-box domain-containing protein</fullName>
    </recommendedName>
</protein>
<feature type="domain" description="F-box" evidence="1">
    <location>
        <begin position="31"/>
        <end position="69"/>
    </location>
</feature>
<evidence type="ECO:0000313" key="2">
    <source>
        <dbReference type="EMBL" id="TEB21916.1"/>
    </source>
</evidence>
<dbReference type="Pfam" id="PF00646">
    <property type="entry name" value="F-box"/>
    <property type="match status" value="1"/>
</dbReference>
<dbReference type="Proteomes" id="UP000298030">
    <property type="component" value="Unassembled WGS sequence"/>
</dbReference>
<gene>
    <name evidence="2" type="ORF">FA13DRAFT_1799364</name>
</gene>
<organism evidence="2 3">
    <name type="scientific">Coprinellus micaceus</name>
    <name type="common">Glistening ink-cap mushroom</name>
    <name type="synonym">Coprinus micaceus</name>
    <dbReference type="NCBI Taxonomy" id="71717"/>
    <lineage>
        <taxon>Eukaryota</taxon>
        <taxon>Fungi</taxon>
        <taxon>Dikarya</taxon>
        <taxon>Basidiomycota</taxon>
        <taxon>Agaricomycotina</taxon>
        <taxon>Agaricomycetes</taxon>
        <taxon>Agaricomycetidae</taxon>
        <taxon>Agaricales</taxon>
        <taxon>Agaricineae</taxon>
        <taxon>Psathyrellaceae</taxon>
        <taxon>Coprinellus</taxon>
    </lineage>
</organism>
<evidence type="ECO:0000313" key="3">
    <source>
        <dbReference type="Proteomes" id="UP000298030"/>
    </source>
</evidence>
<dbReference type="InterPro" id="IPR036047">
    <property type="entry name" value="F-box-like_dom_sf"/>
</dbReference>
<reference evidence="2 3" key="1">
    <citation type="journal article" date="2019" name="Nat. Ecol. Evol.">
        <title>Megaphylogeny resolves global patterns of mushroom evolution.</title>
        <authorList>
            <person name="Varga T."/>
            <person name="Krizsan K."/>
            <person name="Foldi C."/>
            <person name="Dima B."/>
            <person name="Sanchez-Garcia M."/>
            <person name="Sanchez-Ramirez S."/>
            <person name="Szollosi G.J."/>
            <person name="Szarkandi J.G."/>
            <person name="Papp V."/>
            <person name="Albert L."/>
            <person name="Andreopoulos W."/>
            <person name="Angelini C."/>
            <person name="Antonin V."/>
            <person name="Barry K.W."/>
            <person name="Bougher N.L."/>
            <person name="Buchanan P."/>
            <person name="Buyck B."/>
            <person name="Bense V."/>
            <person name="Catcheside P."/>
            <person name="Chovatia M."/>
            <person name="Cooper J."/>
            <person name="Damon W."/>
            <person name="Desjardin D."/>
            <person name="Finy P."/>
            <person name="Geml J."/>
            <person name="Haridas S."/>
            <person name="Hughes K."/>
            <person name="Justo A."/>
            <person name="Karasinski D."/>
            <person name="Kautmanova I."/>
            <person name="Kiss B."/>
            <person name="Kocsube S."/>
            <person name="Kotiranta H."/>
            <person name="LaButti K.M."/>
            <person name="Lechner B.E."/>
            <person name="Liimatainen K."/>
            <person name="Lipzen A."/>
            <person name="Lukacs Z."/>
            <person name="Mihaltcheva S."/>
            <person name="Morgado L.N."/>
            <person name="Niskanen T."/>
            <person name="Noordeloos M.E."/>
            <person name="Ohm R.A."/>
            <person name="Ortiz-Santana B."/>
            <person name="Ovrebo C."/>
            <person name="Racz N."/>
            <person name="Riley R."/>
            <person name="Savchenko A."/>
            <person name="Shiryaev A."/>
            <person name="Soop K."/>
            <person name="Spirin V."/>
            <person name="Szebenyi C."/>
            <person name="Tomsovsky M."/>
            <person name="Tulloss R.E."/>
            <person name="Uehling J."/>
            <person name="Grigoriev I.V."/>
            <person name="Vagvolgyi C."/>
            <person name="Papp T."/>
            <person name="Martin F.M."/>
            <person name="Miettinen O."/>
            <person name="Hibbett D.S."/>
            <person name="Nagy L.G."/>
        </authorList>
    </citation>
    <scope>NUCLEOTIDE SEQUENCE [LARGE SCALE GENOMIC DNA]</scope>
    <source>
        <strain evidence="2 3">FP101781</strain>
    </source>
</reference>
<proteinExistence type="predicted"/>
<dbReference type="EMBL" id="QPFP01000100">
    <property type="protein sequence ID" value="TEB21916.1"/>
    <property type="molecule type" value="Genomic_DNA"/>
</dbReference>
<sequence length="271" mass="29836">MSSRLSSPPLHDLTSTLDLEIRDVNSSYIDVPCEIWMEIAELSDGIDVLSLSSTCKTILSFLSSRPFWIQFLQTVCRKYGVFPPTFSVTTMATSQIKNAAMRPSRWGGERFSSMVTRWPYTRSPWGAPLPEGIRCSQLVGLVPGGRFLITRSCDIVTISLWDLGVLGSADPSLPRMMTACRTGDSAVRDHCQATMCAASEKILHVLVLLCTGDTEYLVKVLHIEPSGENPTFVDVASLRIANQESGIRPPLIRRNHVILSSNQSVLFGTTA</sequence>
<name>A0A4Y7SJ70_COPMI</name>
<evidence type="ECO:0000259" key="1">
    <source>
        <dbReference type="Pfam" id="PF00646"/>
    </source>
</evidence>
<dbReference type="OrthoDB" id="424465at2759"/>
<accession>A0A4Y7SJ70</accession>